<proteinExistence type="predicted"/>
<accession>A0ABR5T3X0</accession>
<sequence length="127" mass="13035">MPRVAVSSHSGDALGRVARRSVGGSDADIPAHSAVQLVFARANARQRPRTPGAQSAEIRFAGEICRRLDGIPLAIEPAAARAATLGLEGVHRRLDDCLAILGGLVPGAGWPDQTPRGRAAGAGAACR</sequence>
<gene>
    <name evidence="1" type="ORF">WS72_23575</name>
</gene>
<dbReference type="EMBL" id="LNJQ01000004">
    <property type="protein sequence ID" value="KWZ37904.1"/>
    <property type="molecule type" value="Genomic_DNA"/>
</dbReference>
<comment type="caution">
    <text evidence="1">The sequence shown here is derived from an EMBL/GenBank/DDBJ whole genome shotgun (WGS) entry which is preliminary data.</text>
</comment>
<keyword evidence="2" id="KW-1185">Reference proteome</keyword>
<protein>
    <submittedName>
        <fullName evidence="1">Uncharacterized protein</fullName>
    </submittedName>
</protein>
<organism evidence="1 2">
    <name type="scientific">Burkholderia savannae</name>
    <dbReference type="NCBI Taxonomy" id="1637837"/>
    <lineage>
        <taxon>Bacteria</taxon>
        <taxon>Pseudomonadati</taxon>
        <taxon>Pseudomonadota</taxon>
        <taxon>Betaproteobacteria</taxon>
        <taxon>Burkholderiales</taxon>
        <taxon>Burkholderiaceae</taxon>
        <taxon>Burkholderia</taxon>
        <taxon>pseudomallei group</taxon>
    </lineage>
</organism>
<evidence type="ECO:0000313" key="2">
    <source>
        <dbReference type="Proteomes" id="UP000070255"/>
    </source>
</evidence>
<reference evidence="1 2" key="1">
    <citation type="submission" date="2015-11" db="EMBL/GenBank/DDBJ databases">
        <authorList>
            <person name="Sahl J."/>
            <person name="Wagner D."/>
            <person name="Keim P."/>
        </authorList>
    </citation>
    <scope>NUCLEOTIDE SEQUENCE [LARGE SCALE GENOMIC DNA]</scope>
    <source>
        <strain evidence="1 2">BDU18</strain>
    </source>
</reference>
<evidence type="ECO:0000313" key="1">
    <source>
        <dbReference type="EMBL" id="KWZ37904.1"/>
    </source>
</evidence>
<dbReference type="Proteomes" id="UP000070255">
    <property type="component" value="Unassembled WGS sequence"/>
</dbReference>
<name>A0ABR5T3X0_9BURK</name>